<dbReference type="EMBL" id="CAJZBQ010000021">
    <property type="protein sequence ID" value="CAG9318868.1"/>
    <property type="molecule type" value="Genomic_DNA"/>
</dbReference>
<protein>
    <submittedName>
        <fullName evidence="1">Uncharacterized protein</fullName>
    </submittedName>
</protein>
<organism evidence="1 2">
    <name type="scientific">Blepharisma stoltei</name>
    <dbReference type="NCBI Taxonomy" id="1481888"/>
    <lineage>
        <taxon>Eukaryota</taxon>
        <taxon>Sar</taxon>
        <taxon>Alveolata</taxon>
        <taxon>Ciliophora</taxon>
        <taxon>Postciliodesmatophora</taxon>
        <taxon>Heterotrichea</taxon>
        <taxon>Heterotrichida</taxon>
        <taxon>Blepharismidae</taxon>
        <taxon>Blepharisma</taxon>
    </lineage>
</organism>
<evidence type="ECO:0000313" key="1">
    <source>
        <dbReference type="EMBL" id="CAG9318868.1"/>
    </source>
</evidence>
<name>A0AAU9JAY8_9CILI</name>
<gene>
    <name evidence="1" type="ORF">BSTOLATCC_MIC22228</name>
</gene>
<keyword evidence="2" id="KW-1185">Reference proteome</keyword>
<proteinExistence type="predicted"/>
<dbReference type="AlphaFoldDB" id="A0AAU9JAY8"/>
<reference evidence="1" key="1">
    <citation type="submission" date="2021-09" db="EMBL/GenBank/DDBJ databases">
        <authorList>
            <consortium name="AG Swart"/>
            <person name="Singh M."/>
            <person name="Singh A."/>
            <person name="Seah K."/>
            <person name="Emmerich C."/>
        </authorList>
    </citation>
    <scope>NUCLEOTIDE SEQUENCE</scope>
    <source>
        <strain evidence="1">ATCC30299</strain>
    </source>
</reference>
<accession>A0AAU9JAY8</accession>
<sequence>MNSHFRSFCAKFIARQFRTTTSIKQMTYRSVRLYTEHNKVVLMRACHPLYYLSLSKVLTLNSDEGSETSKSDLEDDEM</sequence>
<comment type="caution">
    <text evidence="1">The sequence shown here is derived from an EMBL/GenBank/DDBJ whole genome shotgun (WGS) entry which is preliminary data.</text>
</comment>
<dbReference type="Proteomes" id="UP001162131">
    <property type="component" value="Unassembled WGS sequence"/>
</dbReference>
<evidence type="ECO:0000313" key="2">
    <source>
        <dbReference type="Proteomes" id="UP001162131"/>
    </source>
</evidence>